<sequence length="201" mass="23753">MAKKKKPRSPKYKRKVNTREVKQRFLIVCEGTKTEPNYFRSFRVPRNVVEVNVTGLGRNPSQLVDYASQLNDEDGDYDRVWCVFDRDSWKLQDFNSALSSAKNKRFEVAYSNPKFELWYLLHFDYCDSSIPPEKYNSKLSSYMGIEYEKNNRDMYELLRDTQKKAIERAEKLLEQYDHANPAKDNPSTTVHQLVKALNKFL</sequence>
<dbReference type="Proteomes" id="UP001231370">
    <property type="component" value="Unassembled WGS sequence"/>
</dbReference>
<dbReference type="EMBL" id="JAQPOK010000154">
    <property type="protein sequence ID" value="MDJ1181174.1"/>
    <property type="molecule type" value="Genomic_DNA"/>
</dbReference>
<organism evidence="1 2">
    <name type="scientific">Roseofilum halophilum BLCC-M91</name>
    <dbReference type="NCBI Taxonomy" id="3022259"/>
    <lineage>
        <taxon>Bacteria</taxon>
        <taxon>Bacillati</taxon>
        <taxon>Cyanobacteriota</taxon>
        <taxon>Cyanophyceae</taxon>
        <taxon>Desertifilales</taxon>
        <taxon>Desertifilaceae</taxon>
        <taxon>Roseofilum</taxon>
        <taxon>Roseofilum halophilum</taxon>
    </lineage>
</organism>
<proteinExistence type="predicted"/>
<name>A0ABT7BRP1_9CYAN</name>
<dbReference type="RefSeq" id="WP_283764475.1">
    <property type="nucleotide sequence ID" value="NZ_JAQPOK010000154.1"/>
</dbReference>
<keyword evidence="2" id="KW-1185">Reference proteome</keyword>
<reference evidence="1 2" key="1">
    <citation type="submission" date="2023-01" db="EMBL/GenBank/DDBJ databases">
        <title>Novel diversity within Roseofilum (Cyanobacteria; Desertifilaceae) from marine benthic mats with descriptions of four novel species.</title>
        <authorList>
            <person name="Wang Y."/>
            <person name="Berthold D.E."/>
            <person name="Hu J."/>
            <person name="Lefler F.W."/>
            <person name="Laughinghouse H.D. IV."/>
        </authorList>
    </citation>
    <scope>NUCLEOTIDE SEQUENCE [LARGE SCALE GENOMIC DNA]</scope>
    <source>
        <strain evidence="1 2">BLCC-M91</strain>
    </source>
</reference>
<accession>A0ABT7BRP1</accession>
<evidence type="ECO:0000313" key="1">
    <source>
        <dbReference type="EMBL" id="MDJ1181174.1"/>
    </source>
</evidence>
<protein>
    <submittedName>
        <fullName evidence="1">RloB family protein</fullName>
    </submittedName>
</protein>
<evidence type="ECO:0000313" key="2">
    <source>
        <dbReference type="Proteomes" id="UP001231370"/>
    </source>
</evidence>
<comment type="caution">
    <text evidence="1">The sequence shown here is derived from an EMBL/GenBank/DDBJ whole genome shotgun (WGS) entry which is preliminary data.</text>
</comment>
<dbReference type="InterPro" id="IPR025591">
    <property type="entry name" value="RloB"/>
</dbReference>
<gene>
    <name evidence="1" type="ORF">PJF56_20135</name>
</gene>
<dbReference type="Pfam" id="PF13707">
    <property type="entry name" value="RloB"/>
    <property type="match status" value="1"/>
</dbReference>